<dbReference type="SMART" id="SM00422">
    <property type="entry name" value="HTH_MERR"/>
    <property type="match status" value="1"/>
</dbReference>
<name>A0A4Q7KFV9_9PSEU</name>
<protein>
    <submittedName>
        <fullName evidence="6">MerR family transcriptional regulator</fullName>
    </submittedName>
</protein>
<dbReference type="PANTHER" id="PTHR30204">
    <property type="entry name" value="REDOX-CYCLING DRUG-SENSING TRANSCRIPTIONAL ACTIVATOR SOXR"/>
    <property type="match status" value="1"/>
</dbReference>
<evidence type="ECO:0000259" key="5">
    <source>
        <dbReference type="PROSITE" id="PS50937"/>
    </source>
</evidence>
<dbReference type="OrthoDB" id="9809391at2"/>
<accession>A0A4Q7KFV9</accession>
<keyword evidence="3" id="KW-0238">DNA-binding</keyword>
<dbReference type="Pfam" id="PF13411">
    <property type="entry name" value="MerR_1"/>
    <property type="match status" value="1"/>
</dbReference>
<dbReference type="AlphaFoldDB" id="A0A4Q7KFV9"/>
<dbReference type="GO" id="GO:0003700">
    <property type="term" value="F:DNA-binding transcription factor activity"/>
    <property type="evidence" value="ECO:0007669"/>
    <property type="project" value="InterPro"/>
</dbReference>
<dbReference type="PRINTS" id="PR00040">
    <property type="entry name" value="HTHMERR"/>
</dbReference>
<proteinExistence type="predicted"/>
<evidence type="ECO:0000313" key="6">
    <source>
        <dbReference type="EMBL" id="RZS32436.1"/>
    </source>
</evidence>
<evidence type="ECO:0000256" key="1">
    <source>
        <dbReference type="ARBA" id="ARBA00022491"/>
    </source>
</evidence>
<keyword evidence="1" id="KW-0678">Repressor</keyword>
<dbReference type="RefSeq" id="WP_130347883.1">
    <property type="nucleotide sequence ID" value="NZ_SGWQ01000012.1"/>
</dbReference>
<evidence type="ECO:0000313" key="7">
    <source>
        <dbReference type="Proteomes" id="UP000294257"/>
    </source>
</evidence>
<evidence type="ECO:0000256" key="4">
    <source>
        <dbReference type="ARBA" id="ARBA00023163"/>
    </source>
</evidence>
<dbReference type="InterPro" id="IPR009061">
    <property type="entry name" value="DNA-bd_dom_put_sf"/>
</dbReference>
<keyword evidence="4" id="KW-0804">Transcription</keyword>
<dbReference type="SUPFAM" id="SSF46955">
    <property type="entry name" value="Putative DNA-binding domain"/>
    <property type="match status" value="1"/>
</dbReference>
<keyword evidence="2" id="KW-0805">Transcription regulation</keyword>
<dbReference type="Gene3D" id="1.10.1660.10">
    <property type="match status" value="1"/>
</dbReference>
<dbReference type="GO" id="GO:0003677">
    <property type="term" value="F:DNA binding"/>
    <property type="evidence" value="ECO:0007669"/>
    <property type="project" value="UniProtKB-KW"/>
</dbReference>
<evidence type="ECO:0000256" key="2">
    <source>
        <dbReference type="ARBA" id="ARBA00023015"/>
    </source>
</evidence>
<dbReference type="PANTHER" id="PTHR30204:SF69">
    <property type="entry name" value="MERR-FAMILY TRANSCRIPTIONAL REGULATOR"/>
    <property type="match status" value="1"/>
</dbReference>
<reference evidence="6 7" key="1">
    <citation type="submission" date="2019-02" db="EMBL/GenBank/DDBJ databases">
        <title>Genomic Encyclopedia of Type Strains, Phase IV (KMG-IV): sequencing the most valuable type-strain genomes for metagenomic binning, comparative biology and taxonomic classification.</title>
        <authorList>
            <person name="Goeker M."/>
        </authorList>
    </citation>
    <scope>NUCLEOTIDE SEQUENCE [LARGE SCALE GENOMIC DNA]</scope>
    <source>
        <strain evidence="6 7">DSM 101727</strain>
    </source>
</reference>
<organism evidence="6 7">
    <name type="scientific">Herbihabitans rhizosphaerae</name>
    <dbReference type="NCBI Taxonomy" id="1872711"/>
    <lineage>
        <taxon>Bacteria</taxon>
        <taxon>Bacillati</taxon>
        <taxon>Actinomycetota</taxon>
        <taxon>Actinomycetes</taxon>
        <taxon>Pseudonocardiales</taxon>
        <taxon>Pseudonocardiaceae</taxon>
        <taxon>Herbihabitans</taxon>
    </lineage>
</organism>
<dbReference type="InterPro" id="IPR000551">
    <property type="entry name" value="MerR-type_HTH_dom"/>
</dbReference>
<comment type="caution">
    <text evidence="6">The sequence shown here is derived from an EMBL/GenBank/DDBJ whole genome shotgun (WGS) entry which is preliminary data.</text>
</comment>
<dbReference type="InterPro" id="IPR047057">
    <property type="entry name" value="MerR_fam"/>
</dbReference>
<dbReference type="Proteomes" id="UP000294257">
    <property type="component" value="Unassembled WGS sequence"/>
</dbReference>
<dbReference type="EMBL" id="SGWQ01000012">
    <property type="protein sequence ID" value="RZS32436.1"/>
    <property type="molecule type" value="Genomic_DNA"/>
</dbReference>
<dbReference type="PROSITE" id="PS50937">
    <property type="entry name" value="HTH_MERR_2"/>
    <property type="match status" value="1"/>
</dbReference>
<gene>
    <name evidence="6" type="ORF">EV193_11270</name>
</gene>
<evidence type="ECO:0000256" key="3">
    <source>
        <dbReference type="ARBA" id="ARBA00023125"/>
    </source>
</evidence>
<feature type="domain" description="HTH merR-type" evidence="5">
    <location>
        <begin position="4"/>
        <end position="73"/>
    </location>
</feature>
<sequence length="144" mass="16248">MDDLVPIGKAAELFGLTVSTLRYWDERGLVTPTERRGGRRWYSPDELHRIGLIQMWQECGLMSLDDIAAVFAGANWRAVLRDRVRAIEEQITRLEAGKGHLEHALICPSDEPATQCSHLRAVIKERMRGNKITPEEIHGSLTSS</sequence>
<keyword evidence="7" id="KW-1185">Reference proteome</keyword>